<name>A0A942UQJ3_9BACI</name>
<protein>
    <submittedName>
        <fullName evidence="3">Enoyl-CoA hydratase/isomerase family protein</fullName>
    </submittedName>
</protein>
<gene>
    <name evidence="3" type="ORF">KHA91_00185</name>
</gene>
<accession>A0A942UQJ3</accession>
<dbReference type="RefSeq" id="WP_213096227.1">
    <property type="nucleotide sequence ID" value="NZ_JAGYPH010000001.1"/>
</dbReference>
<organism evidence="3 4">
    <name type="scientific">Lederbergia citrea</name>
    <dbReference type="NCBI Taxonomy" id="2833581"/>
    <lineage>
        <taxon>Bacteria</taxon>
        <taxon>Bacillati</taxon>
        <taxon>Bacillota</taxon>
        <taxon>Bacilli</taxon>
        <taxon>Bacillales</taxon>
        <taxon>Bacillaceae</taxon>
        <taxon>Lederbergia</taxon>
    </lineage>
</organism>
<dbReference type="InterPro" id="IPR014748">
    <property type="entry name" value="Enoyl-CoA_hydra_C"/>
</dbReference>
<reference evidence="3 4" key="1">
    <citation type="submission" date="2021-05" db="EMBL/GenBank/DDBJ databases">
        <title>Novel Bacillus species.</title>
        <authorList>
            <person name="Liu G."/>
        </authorList>
    </citation>
    <scope>NUCLEOTIDE SEQUENCE [LARGE SCALE GENOMIC DNA]</scope>
    <source>
        <strain evidence="3 4">FJAT-49682</strain>
    </source>
</reference>
<dbReference type="Gene3D" id="3.90.226.10">
    <property type="entry name" value="2-enoyl-CoA Hydratase, Chain A, domain 1"/>
    <property type="match status" value="1"/>
</dbReference>
<dbReference type="Proteomes" id="UP000676456">
    <property type="component" value="Unassembled WGS sequence"/>
</dbReference>
<dbReference type="AlphaFoldDB" id="A0A942UQJ3"/>
<dbReference type="Gene3D" id="1.10.12.10">
    <property type="entry name" value="Lyase 2-enoyl-coa Hydratase, Chain A, domain 2"/>
    <property type="match status" value="1"/>
</dbReference>
<dbReference type="GO" id="GO:0003824">
    <property type="term" value="F:catalytic activity"/>
    <property type="evidence" value="ECO:0007669"/>
    <property type="project" value="InterPro"/>
</dbReference>
<dbReference type="EMBL" id="JAGYPN010000001">
    <property type="protein sequence ID" value="MBS4221169.1"/>
    <property type="molecule type" value="Genomic_DNA"/>
</dbReference>
<evidence type="ECO:0000313" key="3">
    <source>
        <dbReference type="EMBL" id="MBS4221169.1"/>
    </source>
</evidence>
<dbReference type="PANTHER" id="PTHR43459">
    <property type="entry name" value="ENOYL-COA HYDRATASE"/>
    <property type="match status" value="1"/>
</dbReference>
<evidence type="ECO:0000256" key="1">
    <source>
        <dbReference type="ARBA" id="ARBA00005254"/>
    </source>
</evidence>
<dbReference type="CDD" id="cd06558">
    <property type="entry name" value="crotonase-like"/>
    <property type="match status" value="1"/>
</dbReference>
<comment type="caution">
    <text evidence="3">The sequence shown here is derived from an EMBL/GenBank/DDBJ whole genome shotgun (WGS) entry which is preliminary data.</text>
</comment>
<dbReference type="PROSITE" id="PS00166">
    <property type="entry name" value="ENOYL_COA_HYDRATASE"/>
    <property type="match status" value="1"/>
</dbReference>
<dbReference type="InterPro" id="IPR001753">
    <property type="entry name" value="Enoyl-CoA_hydra/iso"/>
</dbReference>
<dbReference type="InterPro" id="IPR018376">
    <property type="entry name" value="Enoyl-CoA_hyd/isom_CS"/>
</dbReference>
<proteinExistence type="inferred from homology"/>
<dbReference type="SUPFAM" id="SSF52096">
    <property type="entry name" value="ClpP/crotonase"/>
    <property type="match status" value="1"/>
</dbReference>
<keyword evidence="4" id="KW-1185">Reference proteome</keyword>
<dbReference type="Pfam" id="PF00378">
    <property type="entry name" value="ECH_1"/>
    <property type="match status" value="1"/>
</dbReference>
<dbReference type="InterPro" id="IPR029045">
    <property type="entry name" value="ClpP/crotonase-like_dom_sf"/>
</dbReference>
<sequence>MYETILYESKNAVARITLNRPEKVNSFNKTMNIELLKALKQAATAEEVRAIMITGTGRAFCAGQDLSEVDEKIDHGELLKIYYNPLIEEMAQIGKPIIAAVNGTAAGAGFSLALAADFRLVSDKASFLNAFIHVGLIPDSGNFYYLPRMVGHAKAMELMMLGEKIRAEEAKMLGLATKLIPTEKWEAEITAFTERLAFMPTKAMALIKKNLLESWERPLSATLEQEAYLQRVAGLTADHQEGVKAFLEKRPPQFQGR</sequence>
<comment type="similarity">
    <text evidence="1 2">Belongs to the enoyl-CoA hydratase/isomerase family.</text>
</comment>
<evidence type="ECO:0000313" key="4">
    <source>
        <dbReference type="Proteomes" id="UP000676456"/>
    </source>
</evidence>
<evidence type="ECO:0000256" key="2">
    <source>
        <dbReference type="RuleBase" id="RU003707"/>
    </source>
</evidence>
<dbReference type="PANTHER" id="PTHR43459:SF1">
    <property type="entry name" value="EG:BACN32G11.4 PROTEIN"/>
    <property type="match status" value="1"/>
</dbReference>